<gene>
    <name evidence="1" type="ORF">S12H4_20300</name>
</gene>
<organism evidence="1">
    <name type="scientific">marine sediment metagenome</name>
    <dbReference type="NCBI Taxonomy" id="412755"/>
    <lineage>
        <taxon>unclassified sequences</taxon>
        <taxon>metagenomes</taxon>
        <taxon>ecological metagenomes</taxon>
    </lineage>
</organism>
<comment type="caution">
    <text evidence="1">The sequence shown here is derived from an EMBL/GenBank/DDBJ whole genome shotgun (WGS) entry which is preliminary data.</text>
</comment>
<name>X1R1R3_9ZZZZ</name>
<sequence length="156" mass="17659">MPIGDALMFMPELVERGIKATEGLTMFRRAGGSVGTSDWFKGYRDIATQVGHVETIKGLRATAIIRKERFVELGRLYTQPMAMRAEYEAYNVLTGERETGFATALSGSEMTREEWEEALEAAVVRTEESPTMQDFSWLELSPEWSRQFGYAETSVR</sequence>
<evidence type="ECO:0000313" key="1">
    <source>
        <dbReference type="EMBL" id="GAI74468.1"/>
    </source>
</evidence>
<accession>X1R1R3</accession>
<protein>
    <submittedName>
        <fullName evidence="1">Uncharacterized protein</fullName>
    </submittedName>
</protein>
<reference evidence="1" key="1">
    <citation type="journal article" date="2014" name="Front. Microbiol.">
        <title>High frequency of phylogenetically diverse reductive dehalogenase-homologous genes in deep subseafloor sedimentary metagenomes.</title>
        <authorList>
            <person name="Kawai M."/>
            <person name="Futagami T."/>
            <person name="Toyoda A."/>
            <person name="Takaki Y."/>
            <person name="Nishi S."/>
            <person name="Hori S."/>
            <person name="Arai W."/>
            <person name="Tsubouchi T."/>
            <person name="Morono Y."/>
            <person name="Uchiyama I."/>
            <person name="Ito T."/>
            <person name="Fujiyama A."/>
            <person name="Inagaki F."/>
            <person name="Takami H."/>
        </authorList>
    </citation>
    <scope>NUCLEOTIDE SEQUENCE</scope>
    <source>
        <strain evidence="1">Expedition CK06-06</strain>
    </source>
</reference>
<dbReference type="EMBL" id="BARW01010273">
    <property type="protein sequence ID" value="GAI74468.1"/>
    <property type="molecule type" value="Genomic_DNA"/>
</dbReference>
<dbReference type="AlphaFoldDB" id="X1R1R3"/>
<proteinExistence type="predicted"/>